<organism evidence="2 3">
    <name type="scientific">Recurvomyces mirabilis</name>
    <dbReference type="NCBI Taxonomy" id="574656"/>
    <lineage>
        <taxon>Eukaryota</taxon>
        <taxon>Fungi</taxon>
        <taxon>Dikarya</taxon>
        <taxon>Ascomycota</taxon>
        <taxon>Pezizomycotina</taxon>
        <taxon>Dothideomycetes</taxon>
        <taxon>Dothideomycetidae</taxon>
        <taxon>Mycosphaerellales</taxon>
        <taxon>Teratosphaeriaceae</taxon>
        <taxon>Recurvomyces</taxon>
    </lineage>
</organism>
<protein>
    <submittedName>
        <fullName evidence="2">Uncharacterized protein</fullName>
    </submittedName>
</protein>
<evidence type="ECO:0000256" key="1">
    <source>
        <dbReference type="SAM" id="MobiDB-lite"/>
    </source>
</evidence>
<evidence type="ECO:0000313" key="3">
    <source>
        <dbReference type="Proteomes" id="UP001274830"/>
    </source>
</evidence>
<accession>A0AAE0WNT7</accession>
<dbReference type="Proteomes" id="UP001274830">
    <property type="component" value="Unassembled WGS sequence"/>
</dbReference>
<dbReference type="EMBL" id="JAUTXT010000016">
    <property type="protein sequence ID" value="KAK3675020.1"/>
    <property type="molecule type" value="Genomic_DNA"/>
</dbReference>
<reference evidence="2" key="1">
    <citation type="submission" date="2023-07" db="EMBL/GenBank/DDBJ databases">
        <title>Black Yeasts Isolated from many extreme environments.</title>
        <authorList>
            <person name="Coleine C."/>
            <person name="Stajich J.E."/>
            <person name="Selbmann L."/>
        </authorList>
    </citation>
    <scope>NUCLEOTIDE SEQUENCE</scope>
    <source>
        <strain evidence="2">CCFEE 5485</strain>
    </source>
</reference>
<comment type="caution">
    <text evidence="2">The sequence shown here is derived from an EMBL/GenBank/DDBJ whole genome shotgun (WGS) entry which is preliminary data.</text>
</comment>
<dbReference type="AlphaFoldDB" id="A0AAE0WNT7"/>
<keyword evidence="3" id="KW-1185">Reference proteome</keyword>
<name>A0AAE0WNT7_9PEZI</name>
<evidence type="ECO:0000313" key="2">
    <source>
        <dbReference type="EMBL" id="KAK3675020.1"/>
    </source>
</evidence>
<sequence>MPAQMRTMVSHITRLQSLIPGEPQTGVTAVHTTSMTHDLYKAIGEANERLRAAIEGQEVRKLELFAKVVGSGTEWYQQCNLFVLHSSELNELLQMSPPKDAVGWAEYMRHALTFLKIQMAAITKVKPSSEEMTSLLGASLCKENDFNISASFCNKLSWMLAKFRLLPGGGLHAFQIMMLIVSEDWPHRVADFVEQPGSKKSVGWALRNTSFAVLQERKLWSSSQHEGLEQMQCQGGWLQDPKLAYWNYAQAYRQLWAAFVNKAYAMFPQAKSGIRLPTAGPRHGGGACEGTVDGWSMATRQADAKFACGAGGRGRRTGYYSGGDHGHRADLGPEGTIGAAPESSATSML</sequence>
<gene>
    <name evidence="2" type="ORF">LTR78_004953</name>
</gene>
<proteinExistence type="predicted"/>
<feature type="region of interest" description="Disordered" evidence="1">
    <location>
        <begin position="319"/>
        <end position="349"/>
    </location>
</feature>